<evidence type="ECO:0000313" key="3">
    <source>
        <dbReference type="Proteomes" id="UP000326565"/>
    </source>
</evidence>
<keyword evidence="1" id="KW-1133">Transmembrane helix</keyword>
<feature type="transmembrane region" description="Helical" evidence="1">
    <location>
        <begin position="12"/>
        <end position="31"/>
    </location>
</feature>
<keyword evidence="1" id="KW-0472">Membrane</keyword>
<keyword evidence="1" id="KW-0812">Transmembrane</keyword>
<dbReference type="EMBL" id="ML732186">
    <property type="protein sequence ID" value="KAB8075988.1"/>
    <property type="molecule type" value="Genomic_DNA"/>
</dbReference>
<sequence>MDPDADLPGFTSHALELLLATIITIIFVELIRRALIYLDLRFHQRPARPREPIDFRIIHV</sequence>
<dbReference type="AlphaFoldDB" id="A0A5N5X5F2"/>
<evidence type="ECO:0000256" key="1">
    <source>
        <dbReference type="SAM" id="Phobius"/>
    </source>
</evidence>
<dbReference type="Proteomes" id="UP000326565">
    <property type="component" value="Unassembled WGS sequence"/>
</dbReference>
<keyword evidence="3" id="KW-1185">Reference proteome</keyword>
<feature type="non-terminal residue" evidence="2">
    <location>
        <position position="60"/>
    </location>
</feature>
<gene>
    <name evidence="2" type="ORF">BDV29DRAFT_170846</name>
</gene>
<name>A0A5N5X5F2_9EURO</name>
<proteinExistence type="predicted"/>
<protein>
    <submittedName>
        <fullName evidence="2">Uncharacterized protein</fullName>
    </submittedName>
</protein>
<organism evidence="2 3">
    <name type="scientific">Aspergillus leporis</name>
    <dbReference type="NCBI Taxonomy" id="41062"/>
    <lineage>
        <taxon>Eukaryota</taxon>
        <taxon>Fungi</taxon>
        <taxon>Dikarya</taxon>
        <taxon>Ascomycota</taxon>
        <taxon>Pezizomycotina</taxon>
        <taxon>Eurotiomycetes</taxon>
        <taxon>Eurotiomycetidae</taxon>
        <taxon>Eurotiales</taxon>
        <taxon>Aspergillaceae</taxon>
        <taxon>Aspergillus</taxon>
        <taxon>Aspergillus subgen. Circumdati</taxon>
    </lineage>
</organism>
<accession>A0A5N5X5F2</accession>
<evidence type="ECO:0000313" key="2">
    <source>
        <dbReference type="EMBL" id="KAB8075988.1"/>
    </source>
</evidence>
<reference evidence="2 3" key="1">
    <citation type="submission" date="2019-04" db="EMBL/GenBank/DDBJ databases">
        <title>Friends and foes A comparative genomics study of 23 Aspergillus species from section Flavi.</title>
        <authorList>
            <consortium name="DOE Joint Genome Institute"/>
            <person name="Kjaerbolling I."/>
            <person name="Vesth T."/>
            <person name="Frisvad J.C."/>
            <person name="Nybo J.L."/>
            <person name="Theobald S."/>
            <person name="Kildgaard S."/>
            <person name="Isbrandt T."/>
            <person name="Kuo A."/>
            <person name="Sato A."/>
            <person name="Lyhne E.K."/>
            <person name="Kogle M.E."/>
            <person name="Wiebenga A."/>
            <person name="Kun R.S."/>
            <person name="Lubbers R.J."/>
            <person name="Makela M.R."/>
            <person name="Barry K."/>
            <person name="Chovatia M."/>
            <person name="Clum A."/>
            <person name="Daum C."/>
            <person name="Haridas S."/>
            <person name="He G."/>
            <person name="LaButti K."/>
            <person name="Lipzen A."/>
            <person name="Mondo S."/>
            <person name="Riley R."/>
            <person name="Salamov A."/>
            <person name="Simmons B.A."/>
            <person name="Magnuson J.K."/>
            <person name="Henrissat B."/>
            <person name="Mortensen U.H."/>
            <person name="Larsen T.O."/>
            <person name="Devries R.P."/>
            <person name="Grigoriev I.V."/>
            <person name="Machida M."/>
            <person name="Baker S.E."/>
            <person name="Andersen M.R."/>
        </authorList>
    </citation>
    <scope>NUCLEOTIDE SEQUENCE [LARGE SCALE GENOMIC DNA]</scope>
    <source>
        <strain evidence="2 3">CBS 151.66</strain>
    </source>
</reference>